<organism evidence="2 3">
    <name type="scientific">Vreelandella rituensis</name>
    <dbReference type="NCBI Taxonomy" id="2282306"/>
    <lineage>
        <taxon>Bacteria</taxon>
        <taxon>Pseudomonadati</taxon>
        <taxon>Pseudomonadota</taxon>
        <taxon>Gammaproteobacteria</taxon>
        <taxon>Oceanospirillales</taxon>
        <taxon>Halomonadaceae</taxon>
        <taxon>Vreelandella</taxon>
    </lineage>
</organism>
<comment type="caution">
    <text evidence="2">The sequence shown here is derived from an EMBL/GenBank/DDBJ whole genome shotgun (WGS) entry which is preliminary data.</text>
</comment>
<accession>A0A368TTA1</accession>
<evidence type="ECO:0000256" key="1">
    <source>
        <dbReference type="SAM" id="MobiDB-lite"/>
    </source>
</evidence>
<keyword evidence="3" id="KW-1185">Reference proteome</keyword>
<evidence type="ECO:0000313" key="2">
    <source>
        <dbReference type="EMBL" id="RCV87914.1"/>
    </source>
</evidence>
<dbReference type="OrthoDB" id="9133569at2"/>
<protein>
    <submittedName>
        <fullName evidence="2">Uncharacterized protein</fullName>
    </submittedName>
</protein>
<feature type="region of interest" description="Disordered" evidence="1">
    <location>
        <begin position="62"/>
        <end position="94"/>
    </location>
</feature>
<reference evidence="2 3" key="1">
    <citation type="submission" date="2018-07" db="EMBL/GenBank/DDBJ databases">
        <title>Halomonas rutogse sp. nov., isolated from Lake TangqianCo on Tibetan Plateau.</title>
        <authorList>
            <person name="Lu H."/>
            <person name="Xing P."/>
            <person name="Wu Q."/>
        </authorList>
    </citation>
    <scope>NUCLEOTIDE SEQUENCE [LARGE SCALE GENOMIC DNA]</scope>
    <source>
        <strain evidence="2 3">TQ8S</strain>
    </source>
</reference>
<dbReference type="Proteomes" id="UP000253204">
    <property type="component" value="Unassembled WGS sequence"/>
</dbReference>
<dbReference type="AlphaFoldDB" id="A0A368TTA1"/>
<name>A0A368TTA1_9GAMM</name>
<sequence length="133" mass="14843">MANISEHLVKTVIQNKPKMLIGLNQKVCGQAWGSCVSPNMGVAPPVERVGLNWIKSVKRNMVSPMPSSKGVRRSQDRMTGQWVKEDGESEGSSVMREIEVEHRAILLHTKVGRLPSGSCLRDNLINLRRLESR</sequence>
<evidence type="ECO:0000313" key="3">
    <source>
        <dbReference type="Proteomes" id="UP000253204"/>
    </source>
</evidence>
<gene>
    <name evidence="2" type="ORF">DU506_15970</name>
</gene>
<proteinExistence type="predicted"/>
<dbReference type="EMBL" id="QPIJ01000045">
    <property type="protein sequence ID" value="RCV87914.1"/>
    <property type="molecule type" value="Genomic_DNA"/>
</dbReference>